<evidence type="ECO:0000313" key="1">
    <source>
        <dbReference type="EMBL" id="EEW92606.1"/>
    </source>
</evidence>
<dbReference type="SUPFAM" id="SSF56784">
    <property type="entry name" value="HAD-like"/>
    <property type="match status" value="1"/>
</dbReference>
<keyword evidence="2" id="KW-1185">Reference proteome</keyword>
<dbReference type="RefSeq" id="WP_006703727.1">
    <property type="nucleotide sequence ID" value="NZ_KI391971.1"/>
</dbReference>
<dbReference type="NCBIfam" id="TIGR00099">
    <property type="entry name" value="Cof-subfamily"/>
    <property type="match status" value="1"/>
</dbReference>
<sequence>MIKLIAIDIDGTLINSKHEITPRVHAALTKAKEQGVYVVLCTGRPLPGVQGYLNELNLINDRDFVITYNGSLVQKTGTGESLVRFGMTMDDLKLMDDYHQQYGVHYHAIDEKNIYVTTPDIGKYSYMERDLVGMPIVQQPLDQFDPNATFSKMMFVDEPEILENLIPNLSDSFKENHNIVRSMPVYLEVLHPQASKGHAVAKLAELLGLDASEVMCIGDQGNDRDMIEYAGMGVAMGNAIDEIKELANFITTTNDEDGVAVAVETHVLNTENSL</sequence>
<comment type="caution">
    <text evidence="1">The sequence shown here is derived from an EMBL/GenBank/DDBJ whole genome shotgun (WGS) entry which is preliminary data.</text>
</comment>
<dbReference type="NCBIfam" id="NF007806">
    <property type="entry name" value="PRK10513.1"/>
    <property type="match status" value="1"/>
</dbReference>
<dbReference type="InterPro" id="IPR036412">
    <property type="entry name" value="HAD-like_sf"/>
</dbReference>
<dbReference type="SFLD" id="SFLDG01144">
    <property type="entry name" value="C2.B.4:_PGP_Like"/>
    <property type="match status" value="1"/>
</dbReference>
<dbReference type="InterPro" id="IPR000150">
    <property type="entry name" value="Cof"/>
</dbReference>
<dbReference type="EMBL" id="ACRF02000003">
    <property type="protein sequence ID" value="EEW92606.1"/>
    <property type="molecule type" value="Genomic_DNA"/>
</dbReference>
<dbReference type="Pfam" id="PF08282">
    <property type="entry name" value="Hydrolase_3"/>
    <property type="match status" value="1"/>
</dbReference>
<dbReference type="AlphaFoldDB" id="D0BNB6"/>
<gene>
    <name evidence="1" type="ORF">HMPREF0446_01451</name>
</gene>
<dbReference type="HOGENOM" id="CLU_044146_0_1_9"/>
<organism evidence="1 2">
    <name type="scientific">Granulicatella elegans ATCC 700633</name>
    <dbReference type="NCBI Taxonomy" id="626369"/>
    <lineage>
        <taxon>Bacteria</taxon>
        <taxon>Bacillati</taxon>
        <taxon>Bacillota</taxon>
        <taxon>Bacilli</taxon>
        <taxon>Lactobacillales</taxon>
        <taxon>Carnobacteriaceae</taxon>
        <taxon>Granulicatella</taxon>
    </lineage>
</organism>
<dbReference type="CDD" id="cd07516">
    <property type="entry name" value="HAD_Pase"/>
    <property type="match status" value="1"/>
</dbReference>
<dbReference type="GO" id="GO:0016791">
    <property type="term" value="F:phosphatase activity"/>
    <property type="evidence" value="ECO:0007669"/>
    <property type="project" value="UniProtKB-ARBA"/>
</dbReference>
<dbReference type="InterPro" id="IPR006379">
    <property type="entry name" value="HAD-SF_hydro_IIB"/>
</dbReference>
<dbReference type="SFLD" id="SFLDG01140">
    <property type="entry name" value="C2.B:_Phosphomannomutase_and_P"/>
    <property type="match status" value="1"/>
</dbReference>
<reference evidence="1" key="1">
    <citation type="submission" date="2009-09" db="EMBL/GenBank/DDBJ databases">
        <authorList>
            <consortium name="The Broad Institute Genome Sequencing Platform"/>
            <person name="Ward D."/>
            <person name="Feldgarden M."/>
            <person name="Earl A."/>
            <person name="Young S.K."/>
            <person name="Zeng Q."/>
            <person name="Koehrsen M."/>
            <person name="Alvarado L."/>
            <person name="Berlin A."/>
            <person name="Bochicchio J."/>
            <person name="Borenstein D."/>
            <person name="Chapman S.B."/>
            <person name="Chen Z."/>
            <person name="Engels R."/>
            <person name="Freedman E."/>
            <person name="Gellesch M."/>
            <person name="Goldberg J."/>
            <person name="Griggs A."/>
            <person name="Gujja S."/>
            <person name="Heilman E."/>
            <person name="Heiman D."/>
            <person name="Hepburn T."/>
            <person name="Howarth C."/>
            <person name="Jen D."/>
            <person name="Larson L."/>
            <person name="Lewis B."/>
            <person name="Mehta T."/>
            <person name="Park D."/>
            <person name="Pearson M."/>
            <person name="Roberts A."/>
            <person name="Saif S."/>
            <person name="Shea T."/>
            <person name="Shenoy N."/>
            <person name="Sisk P."/>
            <person name="Stolte C."/>
            <person name="Sykes S."/>
            <person name="Thomson T."/>
            <person name="Walk T."/>
            <person name="White J."/>
            <person name="Yandava C."/>
            <person name="Sibley C.D."/>
            <person name="Field T.R."/>
            <person name="Grinwis M."/>
            <person name="Eshaghurshan C.S."/>
            <person name="Surette M.G."/>
            <person name="Haas B."/>
            <person name="Nusbaum C."/>
            <person name="Birren B."/>
        </authorList>
    </citation>
    <scope>NUCLEOTIDE SEQUENCE [LARGE SCALE GENOMIC DNA]</scope>
    <source>
        <strain evidence="1">ATCC 700633</strain>
    </source>
</reference>
<dbReference type="STRING" id="626369.HMPREF0446_01451"/>
<dbReference type="OrthoDB" id="9790031at2"/>
<protein>
    <submittedName>
        <fullName evidence="1">Cof-like hydrolase</fullName>
    </submittedName>
</protein>
<dbReference type="Gene3D" id="3.40.50.1000">
    <property type="entry name" value="HAD superfamily/HAD-like"/>
    <property type="match status" value="1"/>
</dbReference>
<dbReference type="InterPro" id="IPR023214">
    <property type="entry name" value="HAD_sf"/>
</dbReference>
<dbReference type="PROSITE" id="PS01229">
    <property type="entry name" value="COF_2"/>
    <property type="match status" value="1"/>
</dbReference>
<evidence type="ECO:0000313" key="2">
    <source>
        <dbReference type="Proteomes" id="UP000002939"/>
    </source>
</evidence>
<dbReference type="PANTHER" id="PTHR10000:SF8">
    <property type="entry name" value="HAD SUPERFAMILY HYDROLASE-LIKE, TYPE 3"/>
    <property type="match status" value="1"/>
</dbReference>
<name>D0BNB6_9LACT</name>
<dbReference type="GO" id="GO:0000287">
    <property type="term" value="F:magnesium ion binding"/>
    <property type="evidence" value="ECO:0007669"/>
    <property type="project" value="TreeGrafter"/>
</dbReference>
<dbReference type="PANTHER" id="PTHR10000">
    <property type="entry name" value="PHOSPHOSERINE PHOSPHATASE"/>
    <property type="match status" value="1"/>
</dbReference>
<dbReference type="SFLD" id="SFLDS00003">
    <property type="entry name" value="Haloacid_Dehalogenase"/>
    <property type="match status" value="1"/>
</dbReference>
<accession>D0BNB6</accession>
<dbReference type="Proteomes" id="UP000002939">
    <property type="component" value="Unassembled WGS sequence"/>
</dbReference>
<reference evidence="1" key="2">
    <citation type="submission" date="2011-10" db="EMBL/GenBank/DDBJ databases">
        <title>The Genome Sequence of Granulicatella elegans ATCC 700633.</title>
        <authorList>
            <consortium name="The Broad Institute Genome Sequencing Platform"/>
            <consortium name="The Broad Institute Genome Sequencing Center for Infectious Disease"/>
            <person name="Earl A."/>
            <person name="Ward D."/>
            <person name="Feldgarden M."/>
            <person name="Gevers D."/>
            <person name="Sibley C.D."/>
            <person name="Field T.R."/>
            <person name="Grinwis M."/>
            <person name="Eshaghurshan C.S."/>
            <person name="Surette M.G."/>
            <person name="Young S.K."/>
            <person name="Zeng Q."/>
            <person name="Gargeya S."/>
            <person name="Fitzgerald M."/>
            <person name="Haas B."/>
            <person name="Abouelleil A."/>
            <person name="Alvarado L."/>
            <person name="Arachchi H.M."/>
            <person name="Berlin A."/>
            <person name="Brown A."/>
            <person name="Chapman S.B."/>
            <person name="Chen Z."/>
            <person name="Dunbar C."/>
            <person name="Freedman E."/>
            <person name="Gearin G."/>
            <person name="Goldberg J."/>
            <person name="Griggs A."/>
            <person name="Gujja S."/>
            <person name="Heiman D."/>
            <person name="Howarth C."/>
            <person name="Larson L."/>
            <person name="Lui A."/>
            <person name="MacDonald P.J.P."/>
            <person name="Montmayeur A."/>
            <person name="Murphy C."/>
            <person name="Neiman D."/>
            <person name="Pearson M."/>
            <person name="Priest M."/>
            <person name="Roberts A."/>
            <person name="Saif S."/>
            <person name="Shea T."/>
            <person name="Shenoy N."/>
            <person name="Sisk P."/>
            <person name="Stolte C."/>
            <person name="Sykes S."/>
            <person name="Wortman J."/>
            <person name="Nusbaum C."/>
            <person name="Birren B."/>
        </authorList>
    </citation>
    <scope>NUCLEOTIDE SEQUENCE [LARGE SCALE GENOMIC DNA]</scope>
    <source>
        <strain evidence="1">ATCC 700633</strain>
    </source>
</reference>
<dbReference type="NCBIfam" id="TIGR01484">
    <property type="entry name" value="HAD-SF-IIB"/>
    <property type="match status" value="1"/>
</dbReference>
<dbReference type="eggNOG" id="COG0561">
    <property type="taxonomic scope" value="Bacteria"/>
</dbReference>
<proteinExistence type="predicted"/>
<dbReference type="Gene3D" id="3.30.1240.10">
    <property type="match status" value="1"/>
</dbReference>
<dbReference type="GO" id="GO:0005829">
    <property type="term" value="C:cytosol"/>
    <property type="evidence" value="ECO:0007669"/>
    <property type="project" value="TreeGrafter"/>
</dbReference>